<evidence type="ECO:0000313" key="4">
    <source>
        <dbReference type="Proteomes" id="UP000516444"/>
    </source>
</evidence>
<feature type="compositionally biased region" description="Low complexity" evidence="1">
    <location>
        <begin position="44"/>
        <end position="57"/>
    </location>
</feature>
<proteinExistence type="predicted"/>
<feature type="signal peptide" evidence="2">
    <location>
        <begin position="1"/>
        <end position="27"/>
    </location>
</feature>
<protein>
    <recommendedName>
        <fullName evidence="5">Lipoprotein</fullName>
    </recommendedName>
</protein>
<keyword evidence="4" id="KW-1185">Reference proteome</keyword>
<evidence type="ECO:0000256" key="1">
    <source>
        <dbReference type="SAM" id="MobiDB-lite"/>
    </source>
</evidence>
<sequence length="173" mass="16859">MTSATFSRGRARITAAAALTAALVLTAGCSGDDGGDDDGGGDKASSSGTSPAPTGSADTGGGSGDSTAGADKLAGNWLTTKDGKAVALVITGKEAGLFSTSGSVCSGTAGDSSGMRMIELKCTDGNKDRAEGMVDSVDSTTLKVTWEGFGEETYTRSEGEGLPSGLPTASLGS</sequence>
<reference evidence="3 4" key="1">
    <citation type="journal article" date="2014" name="Int. J. Syst. Evol. Microbiol.">
        <title>Complete genome sequence of Corynebacterium casei LMG S-19264T (=DSM 44701T), isolated from a smear-ripened cheese.</title>
        <authorList>
            <consortium name="US DOE Joint Genome Institute (JGI-PGF)"/>
            <person name="Walter F."/>
            <person name="Albersmeier A."/>
            <person name="Kalinowski J."/>
            <person name="Ruckert C."/>
        </authorList>
    </citation>
    <scope>NUCLEOTIDE SEQUENCE [LARGE SCALE GENOMIC DNA]</scope>
    <source>
        <strain evidence="3 4">JCM 4677</strain>
    </source>
</reference>
<feature type="chain" id="PRO_5038415187" description="Lipoprotein" evidence="2">
    <location>
        <begin position="28"/>
        <end position="173"/>
    </location>
</feature>
<keyword evidence="2" id="KW-0732">Signal</keyword>
<feature type="region of interest" description="Disordered" evidence="1">
    <location>
        <begin position="32"/>
        <end position="72"/>
    </location>
</feature>
<dbReference type="EMBL" id="AP023440">
    <property type="protein sequence ID" value="BCL29764.1"/>
    <property type="molecule type" value="Genomic_DNA"/>
</dbReference>
<gene>
    <name evidence="3" type="ORF">GCM10017557_46230</name>
</gene>
<feature type="region of interest" description="Disordered" evidence="1">
    <location>
        <begin position="152"/>
        <end position="173"/>
    </location>
</feature>
<accession>A0A7G1P7B2</accession>
<organism evidence="3 4">
    <name type="scientific">Streptomyces aurantiacus</name>
    <dbReference type="NCBI Taxonomy" id="47760"/>
    <lineage>
        <taxon>Bacteria</taxon>
        <taxon>Bacillati</taxon>
        <taxon>Actinomycetota</taxon>
        <taxon>Actinomycetes</taxon>
        <taxon>Kitasatosporales</taxon>
        <taxon>Streptomycetaceae</taxon>
        <taxon>Streptomyces</taxon>
        <taxon>Streptomyces aurantiacus group</taxon>
    </lineage>
</organism>
<dbReference type="KEGG" id="sgm:GCM10017557_46230"/>
<dbReference type="Proteomes" id="UP000516444">
    <property type="component" value="Chromosome"/>
</dbReference>
<dbReference type="RefSeq" id="WP_190851820.1">
    <property type="nucleotide sequence ID" value="NZ_AP023440.1"/>
</dbReference>
<evidence type="ECO:0000313" key="3">
    <source>
        <dbReference type="EMBL" id="BCL29764.1"/>
    </source>
</evidence>
<dbReference type="AlphaFoldDB" id="A0A7G1P7B2"/>
<evidence type="ECO:0000256" key="2">
    <source>
        <dbReference type="SAM" id="SignalP"/>
    </source>
</evidence>
<name>A0A7G1P7B2_9ACTN</name>
<evidence type="ECO:0008006" key="5">
    <source>
        <dbReference type="Google" id="ProtNLM"/>
    </source>
</evidence>